<keyword evidence="2" id="KW-1185">Reference proteome</keyword>
<comment type="caution">
    <text evidence="1">The sequence shown here is derived from an EMBL/GenBank/DDBJ whole genome shotgun (WGS) entry which is preliminary data.</text>
</comment>
<evidence type="ECO:0000313" key="1">
    <source>
        <dbReference type="EMBL" id="KEP47138.1"/>
    </source>
</evidence>
<dbReference type="HOGENOM" id="CLU_124593_0_0_1"/>
<dbReference type="EMBL" id="AZST01000829">
    <property type="protein sequence ID" value="KEP47138.1"/>
    <property type="molecule type" value="Genomic_DNA"/>
</dbReference>
<sequence>MVHWVYFLYDEEILSLYKKQGGKLGTFNPRVPRDIQHARRGIYKYLLPGLVQVWYASLDNKDGIAFFVGKPLRDPREAFKRDLAGRCYKMFGRSPDRCKAIPDSLDLKWDLFLRDRTIHRLELVEFLASDQEGDMYPLTPEAYALMTSNDNQQTTSSMTQ</sequence>
<dbReference type="AlphaFoldDB" id="A0A074RR15"/>
<accession>A0A074RR15</accession>
<name>A0A074RR15_9AGAM</name>
<organism evidence="1 2">
    <name type="scientific">Rhizoctonia solani 123E</name>
    <dbReference type="NCBI Taxonomy" id="1423351"/>
    <lineage>
        <taxon>Eukaryota</taxon>
        <taxon>Fungi</taxon>
        <taxon>Dikarya</taxon>
        <taxon>Basidiomycota</taxon>
        <taxon>Agaricomycotina</taxon>
        <taxon>Agaricomycetes</taxon>
        <taxon>Cantharellales</taxon>
        <taxon>Ceratobasidiaceae</taxon>
        <taxon>Rhizoctonia</taxon>
    </lineage>
</organism>
<dbReference type="Proteomes" id="UP000027456">
    <property type="component" value="Unassembled WGS sequence"/>
</dbReference>
<evidence type="ECO:0000313" key="2">
    <source>
        <dbReference type="Proteomes" id="UP000027456"/>
    </source>
</evidence>
<protein>
    <submittedName>
        <fullName evidence="1">Uncharacterized protein</fullName>
    </submittedName>
</protein>
<dbReference type="OrthoDB" id="3132496at2759"/>
<proteinExistence type="predicted"/>
<reference evidence="1 2" key="1">
    <citation type="submission" date="2013-12" db="EMBL/GenBank/DDBJ databases">
        <authorList>
            <person name="Cubeta M."/>
            <person name="Pakala S."/>
            <person name="Fedorova N."/>
            <person name="Thomas E."/>
            <person name="Dean R."/>
            <person name="Jabaji S."/>
            <person name="Neate S."/>
            <person name="Toda T."/>
            <person name="Tavantzis S."/>
            <person name="Vilgalys R."/>
            <person name="Bharathan N."/>
            <person name="Pakala S."/>
            <person name="Losada L.S."/>
            <person name="Zafar N."/>
            <person name="Nierman W."/>
        </authorList>
    </citation>
    <scope>NUCLEOTIDE SEQUENCE [LARGE SCALE GENOMIC DNA]</scope>
    <source>
        <strain evidence="1 2">123E</strain>
    </source>
</reference>
<gene>
    <name evidence="1" type="ORF">V565_166800</name>
</gene>